<reference evidence="13 14" key="1">
    <citation type="submission" date="2019-09" db="EMBL/GenBank/DDBJ databases">
        <title>Geobacter sp. Red96, a novel strain isolated from paddy soil.</title>
        <authorList>
            <person name="Xu Z."/>
            <person name="Masuda Y."/>
            <person name="Itoh H."/>
            <person name="Senoo K."/>
        </authorList>
    </citation>
    <scope>NUCLEOTIDE SEQUENCE [LARGE SCALE GENOMIC DNA]</scope>
    <source>
        <strain evidence="13 14">Red96</strain>
    </source>
</reference>
<dbReference type="AlphaFoldDB" id="A0A7J4ZMF2"/>
<dbReference type="InterPro" id="IPR001179">
    <property type="entry name" value="PPIase_FKBP_dom"/>
</dbReference>
<dbReference type="PROSITE" id="PS50059">
    <property type="entry name" value="FKBP_PPIASE"/>
    <property type="match status" value="1"/>
</dbReference>
<dbReference type="EMBL" id="VZQZ01000012">
    <property type="protein sequence ID" value="KAB0663681.1"/>
    <property type="molecule type" value="Genomic_DNA"/>
</dbReference>
<dbReference type="InterPro" id="IPR005215">
    <property type="entry name" value="Trig_fac"/>
</dbReference>
<comment type="subcellular location">
    <subcellularLocation>
        <location evidence="9">Cytoplasm</location>
    </subcellularLocation>
    <text evidence="9">About half TF is bound to the ribosome near the polypeptide exit tunnel while the other half is free in the cytoplasm.</text>
</comment>
<dbReference type="InterPro" id="IPR046357">
    <property type="entry name" value="PPIase_dom_sf"/>
</dbReference>
<dbReference type="SUPFAM" id="SSF102735">
    <property type="entry name" value="Trigger factor ribosome-binding domain"/>
    <property type="match status" value="1"/>
</dbReference>
<evidence type="ECO:0000256" key="10">
    <source>
        <dbReference type="PROSITE-ProRule" id="PRU00277"/>
    </source>
</evidence>
<comment type="caution">
    <text evidence="13">The sequence shown here is derived from an EMBL/GenBank/DDBJ whole genome shotgun (WGS) entry which is preliminary data.</text>
</comment>
<dbReference type="GO" id="GO:0051083">
    <property type="term" value="P:'de novo' cotranslational protein folding"/>
    <property type="evidence" value="ECO:0007669"/>
    <property type="project" value="TreeGrafter"/>
</dbReference>
<dbReference type="GO" id="GO:0044183">
    <property type="term" value="F:protein folding chaperone"/>
    <property type="evidence" value="ECO:0007669"/>
    <property type="project" value="TreeGrafter"/>
</dbReference>
<evidence type="ECO:0000313" key="13">
    <source>
        <dbReference type="EMBL" id="KAB0663681.1"/>
    </source>
</evidence>
<dbReference type="GO" id="GO:0015031">
    <property type="term" value="P:protein transport"/>
    <property type="evidence" value="ECO:0007669"/>
    <property type="project" value="UniProtKB-UniRule"/>
</dbReference>
<comment type="catalytic activity">
    <reaction evidence="1 9 10">
        <text>[protein]-peptidylproline (omega=180) = [protein]-peptidylproline (omega=0)</text>
        <dbReference type="Rhea" id="RHEA:16237"/>
        <dbReference type="Rhea" id="RHEA-COMP:10747"/>
        <dbReference type="Rhea" id="RHEA-COMP:10748"/>
        <dbReference type="ChEBI" id="CHEBI:83833"/>
        <dbReference type="ChEBI" id="CHEBI:83834"/>
        <dbReference type="EC" id="5.2.1.8"/>
    </reaction>
</comment>
<dbReference type="Pfam" id="PF05697">
    <property type="entry name" value="Trigger_N"/>
    <property type="match status" value="1"/>
</dbReference>
<evidence type="ECO:0000313" key="14">
    <source>
        <dbReference type="Proteomes" id="UP000420562"/>
    </source>
</evidence>
<dbReference type="GO" id="GO:0043335">
    <property type="term" value="P:protein unfolding"/>
    <property type="evidence" value="ECO:0007669"/>
    <property type="project" value="TreeGrafter"/>
</dbReference>
<evidence type="ECO:0000256" key="4">
    <source>
        <dbReference type="ARBA" id="ARBA00016902"/>
    </source>
</evidence>
<dbReference type="GO" id="GO:0051301">
    <property type="term" value="P:cell division"/>
    <property type="evidence" value="ECO:0007669"/>
    <property type="project" value="UniProtKB-KW"/>
</dbReference>
<evidence type="ECO:0000256" key="3">
    <source>
        <dbReference type="ARBA" id="ARBA00013194"/>
    </source>
</evidence>
<dbReference type="PANTHER" id="PTHR30560:SF3">
    <property type="entry name" value="TRIGGER FACTOR-LIKE PROTEIN TIG, CHLOROPLASTIC"/>
    <property type="match status" value="1"/>
</dbReference>
<keyword evidence="14" id="KW-1185">Reference proteome</keyword>
<dbReference type="InterPro" id="IPR027304">
    <property type="entry name" value="Trigger_fact/SurA_dom_sf"/>
</dbReference>
<dbReference type="InterPro" id="IPR037041">
    <property type="entry name" value="Trigger_fac_C_sf"/>
</dbReference>
<keyword evidence="7 9" id="KW-0413">Isomerase</keyword>
<keyword evidence="6 9" id="KW-0143">Chaperone</keyword>
<dbReference type="GO" id="GO:0005737">
    <property type="term" value="C:cytoplasm"/>
    <property type="evidence" value="ECO:0007669"/>
    <property type="project" value="UniProtKB-SubCell"/>
</dbReference>
<feature type="domain" description="PPIase FKBP-type" evidence="12">
    <location>
        <begin position="163"/>
        <end position="223"/>
    </location>
</feature>
<evidence type="ECO:0000256" key="2">
    <source>
        <dbReference type="ARBA" id="ARBA00005464"/>
    </source>
</evidence>
<proteinExistence type="inferred from homology"/>
<protein>
    <recommendedName>
        <fullName evidence="4 9">Trigger factor</fullName>
        <shortName evidence="9">TF</shortName>
        <ecNumber evidence="3 9">5.2.1.8</ecNumber>
    </recommendedName>
    <alternativeName>
        <fullName evidence="8 9">PPIase</fullName>
    </alternativeName>
</protein>
<dbReference type="SUPFAM" id="SSF54534">
    <property type="entry name" value="FKBP-like"/>
    <property type="match status" value="1"/>
</dbReference>
<dbReference type="Pfam" id="PF00254">
    <property type="entry name" value="FKBP_C"/>
    <property type="match status" value="1"/>
</dbReference>
<comment type="function">
    <text evidence="9">Involved in protein export. Acts as a chaperone by maintaining the newly synthesized protein in an open conformation. Functions as a peptidyl-prolyl cis-trans isomerase.</text>
</comment>
<dbReference type="Gene3D" id="1.10.3120.10">
    <property type="entry name" value="Trigger factor, C-terminal domain"/>
    <property type="match status" value="1"/>
</dbReference>
<gene>
    <name evidence="9 13" type="primary">tig</name>
    <name evidence="13" type="ORF">F6V25_16005</name>
</gene>
<dbReference type="PIRSF" id="PIRSF003095">
    <property type="entry name" value="Trigger_factor"/>
    <property type="match status" value="1"/>
</dbReference>
<dbReference type="Pfam" id="PF05698">
    <property type="entry name" value="Trigger_C"/>
    <property type="match status" value="1"/>
</dbReference>
<comment type="domain">
    <text evidence="9">Consists of 3 domains; the N-terminus binds the ribosome, the middle domain has PPIase activity, while the C-terminus has intrinsic chaperone activity on its own.</text>
</comment>
<dbReference type="HAMAP" id="MF_00303">
    <property type="entry name" value="Trigger_factor_Tig"/>
    <property type="match status" value="1"/>
</dbReference>
<comment type="similarity">
    <text evidence="2 9 11">Belongs to the FKBP-type PPIase family. Tig subfamily.</text>
</comment>
<dbReference type="SUPFAM" id="SSF109998">
    <property type="entry name" value="Triger factor/SurA peptide-binding domain-like"/>
    <property type="match status" value="1"/>
</dbReference>
<keyword evidence="9 11" id="KW-0132">Cell division</keyword>
<dbReference type="InterPro" id="IPR036611">
    <property type="entry name" value="Trigger_fac_ribosome-bd_sf"/>
</dbReference>
<evidence type="ECO:0000256" key="1">
    <source>
        <dbReference type="ARBA" id="ARBA00000971"/>
    </source>
</evidence>
<organism evidence="13 14">
    <name type="scientific">Oryzomonas japonica</name>
    <dbReference type="NCBI Taxonomy" id="2603858"/>
    <lineage>
        <taxon>Bacteria</taxon>
        <taxon>Pseudomonadati</taxon>
        <taxon>Thermodesulfobacteriota</taxon>
        <taxon>Desulfuromonadia</taxon>
        <taxon>Geobacterales</taxon>
        <taxon>Geobacteraceae</taxon>
        <taxon>Oryzomonas</taxon>
    </lineage>
</organism>
<evidence type="ECO:0000259" key="12">
    <source>
        <dbReference type="PROSITE" id="PS50059"/>
    </source>
</evidence>
<sequence>MQVHVEEISPVKKRVNIEVPAEQVDAEIEKVYAGIQKKAKLQGFRPGKAPMQLIKRTYSDTMRDEVMRRIYEQTLFKALGEHKIEPVDSPTVESDILQQGAPFKFSAVVEVLPEILLTGYTGLAVKKETYVPNQDSIEAELKRMQENMAQLVPMGDDAVVENGDVVTADYTFSVEGFPNETSTAEDAQIEVGANQLIPGFEEGLVGMKSGETKEIHVILPEGYRIPEAVGKKGVFTVTLKEGKHKELPELDDEFARQFGEYETMEQLRAKMVEFREKHETDRIQGELKDRIVQALIDKNPLEVPDSLVKRQLDAMLENLKNRLQSQHMSIEMMGLDDNGFRERFRDAAADKVRGGMLLMALVTKENIAVADEDLAKRYELIAAGNPDMLDRVKEYYESNHNAKNSLIAEIKEDKAIDFLLSSAVITEVDASELKQAEA</sequence>
<dbReference type="InterPro" id="IPR008881">
    <property type="entry name" value="Trigger_fac_ribosome-bd_bac"/>
</dbReference>
<dbReference type="PANTHER" id="PTHR30560">
    <property type="entry name" value="TRIGGER FACTOR CHAPERONE AND PEPTIDYL-PROLYL CIS/TRANS ISOMERASE"/>
    <property type="match status" value="1"/>
</dbReference>
<dbReference type="Gene3D" id="3.30.70.1050">
    <property type="entry name" value="Trigger factor ribosome-binding domain"/>
    <property type="match status" value="1"/>
</dbReference>
<keyword evidence="9" id="KW-0963">Cytoplasm</keyword>
<dbReference type="Gene3D" id="3.10.50.40">
    <property type="match status" value="1"/>
</dbReference>
<evidence type="ECO:0000256" key="6">
    <source>
        <dbReference type="ARBA" id="ARBA00023186"/>
    </source>
</evidence>
<evidence type="ECO:0000256" key="11">
    <source>
        <dbReference type="RuleBase" id="RU003914"/>
    </source>
</evidence>
<evidence type="ECO:0000256" key="5">
    <source>
        <dbReference type="ARBA" id="ARBA00023110"/>
    </source>
</evidence>
<evidence type="ECO:0000256" key="8">
    <source>
        <dbReference type="ARBA" id="ARBA00029986"/>
    </source>
</evidence>
<dbReference type="GO" id="GO:0003755">
    <property type="term" value="F:peptidyl-prolyl cis-trans isomerase activity"/>
    <property type="evidence" value="ECO:0007669"/>
    <property type="project" value="UniProtKB-UniRule"/>
</dbReference>
<evidence type="ECO:0000256" key="7">
    <source>
        <dbReference type="ARBA" id="ARBA00023235"/>
    </source>
</evidence>
<keyword evidence="5 9" id="KW-0697">Rotamase</keyword>
<dbReference type="EC" id="5.2.1.8" evidence="3 9"/>
<keyword evidence="9 11" id="KW-0131">Cell cycle</keyword>
<dbReference type="GO" id="GO:0043022">
    <property type="term" value="F:ribosome binding"/>
    <property type="evidence" value="ECO:0007669"/>
    <property type="project" value="TreeGrafter"/>
</dbReference>
<dbReference type="RefSeq" id="WP_151129617.1">
    <property type="nucleotide sequence ID" value="NZ_VZQZ01000012.1"/>
</dbReference>
<dbReference type="Proteomes" id="UP000420562">
    <property type="component" value="Unassembled WGS sequence"/>
</dbReference>
<dbReference type="NCBIfam" id="TIGR00115">
    <property type="entry name" value="tig"/>
    <property type="match status" value="1"/>
</dbReference>
<evidence type="ECO:0000256" key="9">
    <source>
        <dbReference type="HAMAP-Rule" id="MF_00303"/>
    </source>
</evidence>
<accession>A0A7J4ZMF2</accession>
<dbReference type="InterPro" id="IPR008880">
    <property type="entry name" value="Trigger_fac_C"/>
</dbReference>
<name>A0A7J4ZMF2_9BACT</name>